<evidence type="ECO:0000256" key="1">
    <source>
        <dbReference type="SAM" id="MobiDB-lite"/>
    </source>
</evidence>
<dbReference type="AlphaFoldDB" id="A0A1H1NB53"/>
<feature type="region of interest" description="Disordered" evidence="1">
    <location>
        <begin position="33"/>
        <end position="58"/>
    </location>
</feature>
<keyword evidence="3" id="KW-1185">Reference proteome</keyword>
<dbReference type="Proteomes" id="UP000243904">
    <property type="component" value="Chromosome I"/>
</dbReference>
<sequence length="58" mass="6543">MRTGSDNTKVCPEHYGEMPLMDAAENRRTLLGGLQRRRTHRRNLPRGAPPPSVNLFAV</sequence>
<protein>
    <submittedName>
        <fullName evidence="2">Uncharacterized protein</fullName>
    </submittedName>
</protein>
<gene>
    <name evidence="2" type="ORF">SAMN05444158_0556</name>
</gene>
<reference evidence="3" key="1">
    <citation type="submission" date="2016-10" db="EMBL/GenBank/DDBJ databases">
        <authorList>
            <person name="Varghese N."/>
            <person name="Submissions S."/>
        </authorList>
    </citation>
    <scope>NUCLEOTIDE SEQUENCE [LARGE SCALE GENOMIC DNA]</scope>
    <source>
        <strain evidence="3">GAS369</strain>
    </source>
</reference>
<dbReference type="EMBL" id="LT629750">
    <property type="protein sequence ID" value="SDR96183.1"/>
    <property type="molecule type" value="Genomic_DNA"/>
</dbReference>
<feature type="compositionally biased region" description="Basic residues" evidence="1">
    <location>
        <begin position="35"/>
        <end position="44"/>
    </location>
</feature>
<evidence type="ECO:0000313" key="2">
    <source>
        <dbReference type="EMBL" id="SDR96183.1"/>
    </source>
</evidence>
<organism evidence="2 3">
    <name type="scientific">Bradyrhizobium canariense</name>
    <dbReference type="NCBI Taxonomy" id="255045"/>
    <lineage>
        <taxon>Bacteria</taxon>
        <taxon>Pseudomonadati</taxon>
        <taxon>Pseudomonadota</taxon>
        <taxon>Alphaproteobacteria</taxon>
        <taxon>Hyphomicrobiales</taxon>
        <taxon>Nitrobacteraceae</taxon>
        <taxon>Bradyrhizobium</taxon>
    </lineage>
</organism>
<name>A0A1H1NB53_9BRAD</name>
<accession>A0A1H1NB53</accession>
<evidence type="ECO:0000313" key="3">
    <source>
        <dbReference type="Proteomes" id="UP000243904"/>
    </source>
</evidence>
<proteinExistence type="predicted"/>